<proteinExistence type="predicted"/>
<dbReference type="PANTHER" id="PTHR33886">
    <property type="entry name" value="UNSATURATED RHAMNOGALACTURONAN HYDROLASE (EUROFUNG)"/>
    <property type="match status" value="1"/>
</dbReference>
<dbReference type="Pfam" id="PF07470">
    <property type="entry name" value="Glyco_hydro_88"/>
    <property type="match status" value="1"/>
</dbReference>
<dbReference type="InterPro" id="IPR010905">
    <property type="entry name" value="Glyco_hydro_88"/>
</dbReference>
<evidence type="ECO:0000256" key="1">
    <source>
        <dbReference type="ARBA" id="ARBA00022801"/>
    </source>
</evidence>
<dbReference type="SUPFAM" id="SSF48208">
    <property type="entry name" value="Six-hairpin glycosidases"/>
    <property type="match status" value="1"/>
</dbReference>
<accession>A0ABY5MP73</accession>
<dbReference type="PANTHER" id="PTHR33886:SF8">
    <property type="entry name" value="UNSATURATED RHAMNOGALACTURONAN HYDROLASE (EUROFUNG)"/>
    <property type="match status" value="1"/>
</dbReference>
<geneLocation type="plasmid" evidence="2 3">
    <name>p1536_1</name>
</geneLocation>
<dbReference type="EMBL" id="CP030942">
    <property type="protein sequence ID" value="UUP19760.1"/>
    <property type="molecule type" value="Genomic_DNA"/>
</dbReference>
<dbReference type="Gene3D" id="1.50.10.10">
    <property type="match status" value="1"/>
</dbReference>
<dbReference type="InterPro" id="IPR012341">
    <property type="entry name" value="6hp_glycosidase-like_sf"/>
</dbReference>
<keyword evidence="2" id="KW-0614">Plasmid</keyword>
<evidence type="ECO:0000313" key="2">
    <source>
        <dbReference type="EMBL" id="UUP19760.1"/>
    </source>
</evidence>
<keyword evidence="1" id="KW-0378">Hydrolase</keyword>
<sequence>MLMEYFDNYAAAYTPYKGGSWCYEDGCIYRGLALLHEATGDRRWFAHLKRLLDAQISPDGDLAGYTVEEFNIDHILPGRALIYLYQATGDEKYRAGAHLLARQLALHPRTRSGVYWHKKVYPWQIWLDGIYMGLPFQMEFARLSGDDALVDDALKQLTKALSLTWEKTTGLYAHGYDESRQQQWADPDTGRSSAHWARALGWLAMALVDIAELVGTERLEAAGAGEHMRALLAQVLALRAADGTWLQVIDRPDLPGNYAESSATAMFAYALLKAGRIGFSEEFASVGHGSLLTLAGKGLRDDGTGTLRLGGICHVAGLGGLSNVYRDGTASYYLTEPVVEDDAKGVGPLMMAEAESIRFGLRRREHPIVPAASSRL</sequence>
<protein>
    <submittedName>
        <fullName evidence="2">24.9 kDa protein in picA locus</fullName>
    </submittedName>
</protein>
<dbReference type="InterPro" id="IPR052043">
    <property type="entry name" value="PolySaccharide_Degr_Enz"/>
</dbReference>
<name>A0ABY5MP73_9HYPH</name>
<dbReference type="Proteomes" id="UP001342418">
    <property type="component" value="Plasmid p1536_1"/>
</dbReference>
<dbReference type="InterPro" id="IPR008928">
    <property type="entry name" value="6-hairpin_glycosidase_sf"/>
</dbReference>
<evidence type="ECO:0000313" key="3">
    <source>
        <dbReference type="Proteomes" id="UP001342418"/>
    </source>
</evidence>
<keyword evidence="3" id="KW-1185">Reference proteome</keyword>
<reference evidence="2 3" key="1">
    <citation type="submission" date="2018-07" db="EMBL/GenBank/DDBJ databases">
        <title>Genome sequence of Nitratireductor thuwali#1536.</title>
        <authorList>
            <person name="Michoud G."/>
            <person name="Merlino G."/>
            <person name="Sefrji F.O."/>
            <person name="Daffonchio D."/>
        </authorList>
    </citation>
    <scope>NUCLEOTIDE SEQUENCE [LARGE SCALE GENOMIC DNA]</scope>
    <source>
        <strain evidence="2 3">Nit1536</strain>
        <plasmid evidence="2 3">p1536_1</plasmid>
    </source>
</reference>
<dbReference type="RefSeq" id="WP_338532212.1">
    <property type="nucleotide sequence ID" value="NZ_CP030942.1"/>
</dbReference>
<gene>
    <name evidence="2" type="ORF">NTH_04274</name>
</gene>
<organism evidence="2 3">
    <name type="scientific">Nitratireductor thuwali</name>
    <dbReference type="NCBI Taxonomy" id="2267699"/>
    <lineage>
        <taxon>Bacteria</taxon>
        <taxon>Pseudomonadati</taxon>
        <taxon>Pseudomonadota</taxon>
        <taxon>Alphaproteobacteria</taxon>
        <taxon>Hyphomicrobiales</taxon>
        <taxon>Phyllobacteriaceae</taxon>
        <taxon>Nitratireductor</taxon>
    </lineage>
</organism>